<keyword evidence="2" id="KW-1185">Reference proteome</keyword>
<dbReference type="RefSeq" id="WP_011583907.1">
    <property type="nucleotide sequence ID" value="NC_008255.1"/>
</dbReference>
<dbReference type="EMBL" id="CP000383">
    <property type="protein sequence ID" value="ABG57791.1"/>
    <property type="molecule type" value="Genomic_DNA"/>
</dbReference>
<evidence type="ECO:0000313" key="2">
    <source>
        <dbReference type="Proteomes" id="UP000001822"/>
    </source>
</evidence>
<protein>
    <submittedName>
        <fullName evidence="1">Uncharacterized protein</fullName>
    </submittedName>
</protein>
<reference evidence="1 2" key="1">
    <citation type="journal article" date="2007" name="Appl. Environ. Microbiol.">
        <title>Genome sequence of the cellulolytic gliding bacterium Cytophaga hutchinsonii.</title>
        <authorList>
            <person name="Xie G."/>
            <person name="Bruce D.C."/>
            <person name="Challacombe J.F."/>
            <person name="Chertkov O."/>
            <person name="Detter J.C."/>
            <person name="Gilna P."/>
            <person name="Han C.S."/>
            <person name="Lucas S."/>
            <person name="Misra M."/>
            <person name="Myers G.L."/>
            <person name="Richardson P."/>
            <person name="Tapia R."/>
            <person name="Thayer N."/>
            <person name="Thompson L.S."/>
            <person name="Brettin T.S."/>
            <person name="Henrissat B."/>
            <person name="Wilson D.B."/>
            <person name="McBride M.J."/>
        </authorList>
    </citation>
    <scope>NUCLEOTIDE SEQUENCE [LARGE SCALE GENOMIC DNA]</scope>
    <source>
        <strain evidence="2">ATCC 33406 / DSM 1761 / CIP 103989 / NBRC 15051 / NCIMB 9469 / D465</strain>
    </source>
</reference>
<name>A0A6N4SNG3_CYTH3</name>
<dbReference type="Proteomes" id="UP000001822">
    <property type="component" value="Chromosome"/>
</dbReference>
<accession>A0A6N4SNG3</accession>
<sequence length="57" mass="6965">MEIAKEHEDLLFNWYEDSVYTLFNTDLNTFRKHELYLATCLYEVLEAKKNTCKRIFL</sequence>
<organism evidence="1 2">
    <name type="scientific">Cytophaga hutchinsonii (strain ATCC 33406 / DSM 1761 / CIP 103989 / NBRC 15051 / NCIMB 9469 / D465)</name>
    <dbReference type="NCBI Taxonomy" id="269798"/>
    <lineage>
        <taxon>Bacteria</taxon>
        <taxon>Pseudomonadati</taxon>
        <taxon>Bacteroidota</taxon>
        <taxon>Cytophagia</taxon>
        <taxon>Cytophagales</taxon>
        <taxon>Cytophagaceae</taxon>
        <taxon>Cytophaga</taxon>
    </lineage>
</organism>
<dbReference type="KEGG" id="chu:CHU_0502"/>
<evidence type="ECO:0000313" key="1">
    <source>
        <dbReference type="EMBL" id="ABG57791.1"/>
    </source>
</evidence>
<dbReference type="AlphaFoldDB" id="A0A6N4SNG3"/>
<proteinExistence type="predicted"/>
<gene>
    <name evidence="1" type="ordered locus">CHU_0502</name>
</gene>